<accession>A0A8B6GWP8</accession>
<dbReference type="AlphaFoldDB" id="A0A8B6GWP8"/>
<comment type="caution">
    <text evidence="3">The sequence shown here is derived from an EMBL/GenBank/DDBJ whole genome shotgun (WGS) entry which is preliminary data.</text>
</comment>
<feature type="transmembrane region" description="Helical" evidence="2">
    <location>
        <begin position="209"/>
        <end position="230"/>
    </location>
</feature>
<proteinExistence type="predicted"/>
<keyword evidence="2" id="KW-0812">Transmembrane</keyword>
<keyword evidence="4" id="KW-1185">Reference proteome</keyword>
<feature type="region of interest" description="Disordered" evidence="1">
    <location>
        <begin position="88"/>
        <end position="118"/>
    </location>
</feature>
<keyword evidence="2" id="KW-1133">Transmembrane helix</keyword>
<evidence type="ECO:0000313" key="3">
    <source>
        <dbReference type="EMBL" id="VDI69668.1"/>
    </source>
</evidence>
<organism evidence="3 4">
    <name type="scientific">Mytilus galloprovincialis</name>
    <name type="common">Mediterranean mussel</name>
    <dbReference type="NCBI Taxonomy" id="29158"/>
    <lineage>
        <taxon>Eukaryota</taxon>
        <taxon>Metazoa</taxon>
        <taxon>Spiralia</taxon>
        <taxon>Lophotrochozoa</taxon>
        <taxon>Mollusca</taxon>
        <taxon>Bivalvia</taxon>
        <taxon>Autobranchia</taxon>
        <taxon>Pteriomorphia</taxon>
        <taxon>Mytilida</taxon>
        <taxon>Mytiloidea</taxon>
        <taxon>Mytilidae</taxon>
        <taxon>Mytilinae</taxon>
        <taxon>Mytilus</taxon>
    </lineage>
</organism>
<sequence>MHHYPDSSYEARNRSEQRSVVYRGHPPDQYYPTGPGYGGSAHYGMSRETRETSFVNQGYRRKPPSIQSIEQHPNDRWDHPYHRGNPQEIELPDMGNPSFRRPYVGSPSSYKMDRTQERTRSREMMKKAYANEGFVHTPPSLQTNDQYPMNTFDYSHHRGSRQATEQPGMANPSNHRILVMPPSSPTMDGAREGTSNKKRKMKRESIRIILTRVCSAVFIIADCVFDWMQYTDMTTPPEFFADIESNFLRFPKTDKHCTSKDDVAEKYMYFTIAGTVLTVIQLANIIFQIYSEVKYMKEKTGAGDDNDSNQKKPMDKIMKYPKKLLDGRTETLYSVLFIEIPQGLLLLRYQNVCLPSCAKTLSSKTVTRRTKNIVNGGIAILNNAFRYVTCTKTIEESVEDDTSCCGGGGKCVGFLRCLFKCACPCLCCFHRYVYFKSQIL</sequence>
<feature type="region of interest" description="Disordered" evidence="1">
    <location>
        <begin position="180"/>
        <end position="199"/>
    </location>
</feature>
<evidence type="ECO:0000256" key="1">
    <source>
        <dbReference type="SAM" id="MobiDB-lite"/>
    </source>
</evidence>
<evidence type="ECO:0000256" key="2">
    <source>
        <dbReference type="SAM" id="Phobius"/>
    </source>
</evidence>
<dbReference type="OrthoDB" id="6159517at2759"/>
<evidence type="ECO:0000313" key="4">
    <source>
        <dbReference type="Proteomes" id="UP000596742"/>
    </source>
</evidence>
<dbReference type="EMBL" id="UYJE01009058">
    <property type="protein sequence ID" value="VDI69668.1"/>
    <property type="molecule type" value="Genomic_DNA"/>
</dbReference>
<feature type="transmembrane region" description="Helical" evidence="2">
    <location>
        <begin position="267"/>
        <end position="287"/>
    </location>
</feature>
<gene>
    <name evidence="3" type="ORF">MGAL_10B006743</name>
</gene>
<name>A0A8B6GWP8_MYTGA</name>
<reference evidence="3" key="1">
    <citation type="submission" date="2018-11" db="EMBL/GenBank/DDBJ databases">
        <authorList>
            <person name="Alioto T."/>
            <person name="Alioto T."/>
        </authorList>
    </citation>
    <scope>NUCLEOTIDE SEQUENCE</scope>
</reference>
<keyword evidence="2" id="KW-0472">Membrane</keyword>
<protein>
    <submittedName>
        <fullName evidence="3">Uncharacterized protein</fullName>
    </submittedName>
</protein>
<dbReference type="Proteomes" id="UP000596742">
    <property type="component" value="Unassembled WGS sequence"/>
</dbReference>
<feature type="region of interest" description="Disordered" evidence="1">
    <location>
        <begin position="1"/>
        <end position="43"/>
    </location>
</feature>